<dbReference type="SMART" id="SM00872">
    <property type="entry name" value="Alpha-mann_mid"/>
    <property type="match status" value="1"/>
</dbReference>
<dbReference type="InterPro" id="IPR011013">
    <property type="entry name" value="Gal_mutarotase_sf_dom"/>
</dbReference>
<evidence type="ECO:0000256" key="3">
    <source>
        <dbReference type="ARBA" id="ARBA00022801"/>
    </source>
</evidence>
<protein>
    <submittedName>
        <fullName evidence="6">Alpha-mannosidase</fullName>
    </submittedName>
</protein>
<organism evidence="6 7">
    <name type="scientific">Jeotgalibacillus haloalkalitolerans</name>
    <dbReference type="NCBI Taxonomy" id="3104292"/>
    <lineage>
        <taxon>Bacteria</taxon>
        <taxon>Bacillati</taxon>
        <taxon>Bacillota</taxon>
        <taxon>Bacilli</taxon>
        <taxon>Bacillales</taxon>
        <taxon>Caryophanaceae</taxon>
        <taxon>Jeotgalibacillus</taxon>
    </lineage>
</organism>
<gene>
    <name evidence="6" type="ORF">UFB30_04255</name>
</gene>
<dbReference type="InterPro" id="IPR037094">
    <property type="entry name" value="Glyco_hydro_38_cen_sf"/>
</dbReference>
<evidence type="ECO:0000313" key="7">
    <source>
        <dbReference type="Proteomes" id="UP001292084"/>
    </source>
</evidence>
<dbReference type="Pfam" id="PF17677">
    <property type="entry name" value="Glyco_hydro38C2"/>
    <property type="match status" value="1"/>
</dbReference>
<evidence type="ECO:0000256" key="2">
    <source>
        <dbReference type="ARBA" id="ARBA00022723"/>
    </source>
</evidence>
<dbReference type="Gene3D" id="2.60.40.2220">
    <property type="match status" value="1"/>
</dbReference>
<dbReference type="InterPro" id="IPR000602">
    <property type="entry name" value="Glyco_hydro_38_N"/>
</dbReference>
<sequence>MFFTVEKLENRMHELERLRYRERMNISLFSSYTPDSGAENTFPSVFDHGSLKVGDHWSGRDHYLWLNTEVTIPDDWKTKRTVAFFDLGRTGGGNNSGFESLFFLNGQAFQGVDSNHREVLLPDSVSGQHQFTLQLWSGLEGGGQPSVQTYQLKEAWVGWLDENTDQLYYMVRAILESVKQLDEHQVIRSKLLSALNRSSRKINWQAAGEERFYESVSVALSELSEAISDIHLPSEISIRAVGHSHIDLAWLWRTKHTKEKAVRTFRTVLRLMELYPDYTYLQSQPQLYEWIRQEDPELFEEIRRKIKEGQWEVEGSMWVEADCNIPSGESFVRQLLYGKRFFEKEFGIVTRSLWLPDVFGYSWSLPQILKKSGIDTFMTTKISWNQYNRMPHDTFRWRGIDGSEILTHFITTPEPGRPEDSWFYTYNGLISGETVTGIWKQYRDKEINQELLLAYGYGDGGGGVNRDMIEMKRHLDGIPAMPEVKSGKAADYFTDLHHTIDQADGYVHTWDGELYLEYHRGTYTSQARMKQENRKLEFAYRELEMLAVMHALDHGFETYPAAEIEKGWKYILLNQFHDIIPGSSIHEVYEDAHRDYAAAWELFHMVKKRLLTSLLAGESGSAAVLHKRELSKPVLVHHKGELSLIEPSAGAGITALTPVTPVNSNHFVTRIGERFVQTPFYHIKWNEKGQLISIIDLDELREMLDGTGNVLRLYEDRPMAHDAWDIDLYYIEKSEEIDRLISCTVNESSPFKIDIMFKWQHDHADIEQTMVLYTHTKRIDFETKVDWRARQQLLKAEFPLQIRSTEAIYDIQFGNVKRPTHWNTSWEMARFESVGHKWAALSEVNYGIGVLNDSKYGYGIKDNLISLSLLKGPVYPDPEADLGIHHFTYALFPFKGSNDKHQIEEEALVLNDPPEVLENTSVNEHGFLIRSGAASVLVDAIKKAEERQSVIVRFHEMEGSRVKTAVESGYKVIKWRFVNLLEEPVSDWNETGDILLTFNPYEINSIEIEFA</sequence>
<evidence type="ECO:0000256" key="4">
    <source>
        <dbReference type="ARBA" id="ARBA00023295"/>
    </source>
</evidence>
<proteinExistence type="inferred from homology"/>
<accession>A0ABU5KKZ8</accession>
<evidence type="ECO:0000256" key="1">
    <source>
        <dbReference type="ARBA" id="ARBA00009792"/>
    </source>
</evidence>
<dbReference type="Pfam" id="PF09261">
    <property type="entry name" value="Alpha-mann_mid"/>
    <property type="match status" value="1"/>
</dbReference>
<dbReference type="Gene3D" id="2.70.98.30">
    <property type="entry name" value="Golgi alpha-mannosidase II, domain 4"/>
    <property type="match status" value="1"/>
</dbReference>
<dbReference type="CDD" id="cd10789">
    <property type="entry name" value="GH38N_AMII_ER_cytosolic"/>
    <property type="match status" value="1"/>
</dbReference>
<keyword evidence="2" id="KW-0479">Metal-binding</keyword>
<keyword evidence="7" id="KW-1185">Reference proteome</keyword>
<dbReference type="PANTHER" id="PTHR46017">
    <property type="entry name" value="ALPHA-MANNOSIDASE 2C1"/>
    <property type="match status" value="1"/>
</dbReference>
<dbReference type="InterPro" id="IPR028995">
    <property type="entry name" value="Glyco_hydro_57/38_cen_sf"/>
</dbReference>
<dbReference type="InterPro" id="IPR027291">
    <property type="entry name" value="Glyco_hydro_38_N_sf"/>
</dbReference>
<dbReference type="RefSeq" id="WP_322420427.1">
    <property type="nucleotide sequence ID" value="NZ_JAXQNN010000001.1"/>
</dbReference>
<evidence type="ECO:0000259" key="5">
    <source>
        <dbReference type="SMART" id="SM00872"/>
    </source>
</evidence>
<dbReference type="SUPFAM" id="SSF74650">
    <property type="entry name" value="Galactose mutarotase-like"/>
    <property type="match status" value="1"/>
</dbReference>
<feature type="domain" description="Glycoside hydrolase family 38 central" evidence="5">
    <location>
        <begin position="517"/>
        <end position="596"/>
    </location>
</feature>
<evidence type="ECO:0000313" key="6">
    <source>
        <dbReference type="EMBL" id="MDZ5711421.1"/>
    </source>
</evidence>
<dbReference type="InterPro" id="IPR011682">
    <property type="entry name" value="Glyco_hydro_38_C"/>
</dbReference>
<comment type="similarity">
    <text evidence="1">Belongs to the glycosyl hydrolase 38 family.</text>
</comment>
<dbReference type="SUPFAM" id="SSF88713">
    <property type="entry name" value="Glycoside hydrolase/deacetylase"/>
    <property type="match status" value="1"/>
</dbReference>
<comment type="caution">
    <text evidence="6">The sequence shown here is derived from an EMBL/GenBank/DDBJ whole genome shotgun (WGS) entry which is preliminary data.</text>
</comment>
<dbReference type="InterPro" id="IPR041147">
    <property type="entry name" value="GH38_C"/>
</dbReference>
<dbReference type="Proteomes" id="UP001292084">
    <property type="component" value="Unassembled WGS sequence"/>
</dbReference>
<dbReference type="Gene3D" id="1.20.1270.50">
    <property type="entry name" value="Glycoside hydrolase family 38, central domain"/>
    <property type="match status" value="1"/>
</dbReference>
<keyword evidence="3" id="KW-0378">Hydrolase</keyword>
<dbReference type="SUPFAM" id="SSF88688">
    <property type="entry name" value="Families 57/38 glycoside transferase middle domain"/>
    <property type="match status" value="1"/>
</dbReference>
<dbReference type="Pfam" id="PF01074">
    <property type="entry name" value="Glyco_hydro_38N"/>
    <property type="match status" value="1"/>
</dbReference>
<dbReference type="EMBL" id="JAXQNN010000001">
    <property type="protein sequence ID" value="MDZ5711421.1"/>
    <property type="molecule type" value="Genomic_DNA"/>
</dbReference>
<reference evidence="6 7" key="1">
    <citation type="submission" date="2023-12" db="EMBL/GenBank/DDBJ databases">
        <title>Jeotgalibacillus haloalkaliphilus sp. nov., a novel salt-tolerant bacteria, isolated from the estuary of the Fenhe River into the Yellow River.</title>
        <authorList>
            <person name="Li Y."/>
        </authorList>
    </citation>
    <scope>NUCLEOTIDE SEQUENCE [LARGE SCALE GENOMIC DNA]</scope>
    <source>
        <strain evidence="6 7">HH7-29</strain>
    </source>
</reference>
<keyword evidence="4" id="KW-0326">Glycosidase</keyword>
<dbReference type="PANTHER" id="PTHR46017:SF1">
    <property type="entry name" value="ALPHA-MANNOSIDASE 2C1"/>
    <property type="match status" value="1"/>
</dbReference>
<name>A0ABU5KKZ8_9BACL</name>
<dbReference type="InterPro" id="IPR011330">
    <property type="entry name" value="Glyco_hydro/deAcase_b/a-brl"/>
</dbReference>
<dbReference type="InterPro" id="IPR015341">
    <property type="entry name" value="Glyco_hydro_38_cen"/>
</dbReference>
<dbReference type="Gene3D" id="3.20.110.10">
    <property type="entry name" value="Glycoside hydrolase 38, N terminal domain"/>
    <property type="match status" value="1"/>
</dbReference>
<dbReference type="Pfam" id="PF07748">
    <property type="entry name" value="Glyco_hydro_38C"/>
    <property type="match status" value="1"/>
</dbReference>